<evidence type="ECO:0000256" key="1">
    <source>
        <dbReference type="SAM" id="Phobius"/>
    </source>
</evidence>
<organism evidence="2 3">
    <name type="scientific">Pseudomonas amygdali pv. mori</name>
    <dbReference type="NCBI Taxonomy" id="34065"/>
    <lineage>
        <taxon>Bacteria</taxon>
        <taxon>Pseudomonadati</taxon>
        <taxon>Pseudomonadota</taxon>
        <taxon>Gammaproteobacteria</taxon>
        <taxon>Pseudomonadales</taxon>
        <taxon>Pseudomonadaceae</taxon>
        <taxon>Pseudomonas</taxon>
        <taxon>Pseudomonas amygdali</taxon>
    </lineage>
</organism>
<reference evidence="2 3" key="1">
    <citation type="submission" date="2015-09" db="EMBL/GenBank/DDBJ databases">
        <title>Genome announcement of multiple Pseudomonas syringae strains.</title>
        <authorList>
            <person name="Thakur S."/>
            <person name="Wang P.W."/>
            <person name="Gong Y."/>
            <person name="Weir B.S."/>
            <person name="Guttman D.S."/>
        </authorList>
    </citation>
    <scope>NUCLEOTIDE SEQUENCE [LARGE SCALE GENOMIC DNA]</scope>
    <source>
        <strain evidence="2 3">ICMP4331</strain>
    </source>
</reference>
<keyword evidence="1" id="KW-1133">Transmembrane helix</keyword>
<dbReference type="Proteomes" id="UP000050420">
    <property type="component" value="Unassembled WGS sequence"/>
</dbReference>
<sequence length="97" mass="10795">MFTGFAWQVDVENAVIDLDIAKVFVVFLFALGQLRFAQADISRLGAKLETMAIQIIAIGGDQPQLDRFWCGFDQAQLKSLTHWQKILAVIQRAAAQG</sequence>
<dbReference type="AlphaFoldDB" id="A0A0P9XNU3"/>
<name>A0A0P9XNU3_PSEA0</name>
<proteinExistence type="predicted"/>
<gene>
    <name evidence="2" type="ORF">ALO63_02165</name>
</gene>
<feature type="transmembrane region" description="Helical" evidence="1">
    <location>
        <begin position="20"/>
        <end position="37"/>
    </location>
</feature>
<protein>
    <submittedName>
        <fullName evidence="2">Uncharacterized protein</fullName>
    </submittedName>
</protein>
<accession>A0A0P9XNU3</accession>
<keyword evidence="1" id="KW-0812">Transmembrane</keyword>
<keyword evidence="1" id="KW-0472">Membrane</keyword>
<comment type="caution">
    <text evidence="2">The sequence shown here is derived from an EMBL/GenBank/DDBJ whole genome shotgun (WGS) entry which is preliminary data.</text>
</comment>
<evidence type="ECO:0000313" key="3">
    <source>
        <dbReference type="Proteomes" id="UP000050420"/>
    </source>
</evidence>
<evidence type="ECO:0000313" key="2">
    <source>
        <dbReference type="EMBL" id="KPX96403.1"/>
    </source>
</evidence>
<dbReference type="EMBL" id="LJQU01000216">
    <property type="protein sequence ID" value="KPX96403.1"/>
    <property type="molecule type" value="Genomic_DNA"/>
</dbReference>